<reference evidence="2" key="3">
    <citation type="submission" date="2015-06" db="UniProtKB">
        <authorList>
            <consortium name="EnsemblMetazoa"/>
        </authorList>
    </citation>
    <scope>IDENTIFICATION</scope>
</reference>
<evidence type="ECO:0000313" key="3">
    <source>
        <dbReference type="Proteomes" id="UP000014760"/>
    </source>
</evidence>
<evidence type="ECO:0000313" key="2">
    <source>
        <dbReference type="EnsemblMetazoa" id="CapteP200341"/>
    </source>
</evidence>
<gene>
    <name evidence="1" type="ORF">CAPTEDRAFT_200341</name>
</gene>
<name>R7UZU5_CAPTE</name>
<reference evidence="3" key="1">
    <citation type="submission" date="2012-12" db="EMBL/GenBank/DDBJ databases">
        <authorList>
            <person name="Hellsten U."/>
            <person name="Grimwood J."/>
            <person name="Chapman J.A."/>
            <person name="Shapiro H."/>
            <person name="Aerts A."/>
            <person name="Otillar R.P."/>
            <person name="Terry A.Y."/>
            <person name="Boore J.L."/>
            <person name="Simakov O."/>
            <person name="Marletaz F."/>
            <person name="Cho S.-J."/>
            <person name="Edsinger-Gonzales E."/>
            <person name="Havlak P."/>
            <person name="Kuo D.-H."/>
            <person name="Larsson T."/>
            <person name="Lv J."/>
            <person name="Arendt D."/>
            <person name="Savage R."/>
            <person name="Osoegawa K."/>
            <person name="de Jong P."/>
            <person name="Lindberg D.R."/>
            <person name="Seaver E.C."/>
            <person name="Weisblat D.A."/>
            <person name="Putnam N.H."/>
            <person name="Grigoriev I.V."/>
            <person name="Rokhsar D.S."/>
        </authorList>
    </citation>
    <scope>NUCLEOTIDE SEQUENCE</scope>
    <source>
        <strain evidence="3">I ESC-2004</strain>
    </source>
</reference>
<accession>R7UZU5</accession>
<reference evidence="1 3" key="2">
    <citation type="journal article" date="2013" name="Nature">
        <title>Insights into bilaterian evolution from three spiralian genomes.</title>
        <authorList>
            <person name="Simakov O."/>
            <person name="Marletaz F."/>
            <person name="Cho S.J."/>
            <person name="Edsinger-Gonzales E."/>
            <person name="Havlak P."/>
            <person name="Hellsten U."/>
            <person name="Kuo D.H."/>
            <person name="Larsson T."/>
            <person name="Lv J."/>
            <person name="Arendt D."/>
            <person name="Savage R."/>
            <person name="Osoegawa K."/>
            <person name="de Jong P."/>
            <person name="Grimwood J."/>
            <person name="Chapman J.A."/>
            <person name="Shapiro H."/>
            <person name="Aerts A."/>
            <person name="Otillar R.P."/>
            <person name="Terry A.Y."/>
            <person name="Boore J.L."/>
            <person name="Grigoriev I.V."/>
            <person name="Lindberg D.R."/>
            <person name="Seaver E.C."/>
            <person name="Weisblat D.A."/>
            <person name="Putnam N.H."/>
            <person name="Rokhsar D.S."/>
        </authorList>
    </citation>
    <scope>NUCLEOTIDE SEQUENCE</scope>
    <source>
        <strain evidence="1 3">I ESC-2004</strain>
    </source>
</reference>
<sequence length="224" mass="25739">MQPAERCDLANIRDAQVLWIATICKNSPQGFNDMYGESILTIIPLFAVFTKEGYYRFFFSYMFYNVSEGLRTRHARGEPTNVFLRRRVNFSLFCRFRLFAIEHVDGEIKLPGLSSQCSSLHIIISRSTDNSIHVLRLHMSPGGELKGSCRTKAISWNRIWIANGRPLSGYKLSGSLDGSRRYFPEHDNNGDEVNIKFNMDAKDTQSLDDHRQIQVIRSQALNPR</sequence>
<protein>
    <submittedName>
        <fullName evidence="1 2">Uncharacterized protein</fullName>
    </submittedName>
</protein>
<dbReference type="EnsemblMetazoa" id="CapteT200341">
    <property type="protein sequence ID" value="CapteP200341"/>
    <property type="gene ID" value="CapteG200341"/>
</dbReference>
<organism evidence="1">
    <name type="scientific">Capitella teleta</name>
    <name type="common">Polychaete worm</name>
    <dbReference type="NCBI Taxonomy" id="283909"/>
    <lineage>
        <taxon>Eukaryota</taxon>
        <taxon>Metazoa</taxon>
        <taxon>Spiralia</taxon>
        <taxon>Lophotrochozoa</taxon>
        <taxon>Annelida</taxon>
        <taxon>Polychaeta</taxon>
        <taxon>Sedentaria</taxon>
        <taxon>Scolecida</taxon>
        <taxon>Capitellidae</taxon>
        <taxon>Capitella</taxon>
    </lineage>
</organism>
<keyword evidence="3" id="KW-1185">Reference proteome</keyword>
<proteinExistence type="predicted"/>
<dbReference type="HOGENOM" id="CLU_1236083_0_0_1"/>
<dbReference type="EMBL" id="AMQN01000988">
    <property type="status" value="NOT_ANNOTATED_CDS"/>
    <property type="molecule type" value="Genomic_DNA"/>
</dbReference>
<evidence type="ECO:0000313" key="1">
    <source>
        <dbReference type="EMBL" id="ELU09472.1"/>
    </source>
</evidence>
<dbReference type="Proteomes" id="UP000014760">
    <property type="component" value="Unassembled WGS sequence"/>
</dbReference>
<dbReference type="EMBL" id="KB298217">
    <property type="protein sequence ID" value="ELU09472.1"/>
    <property type="molecule type" value="Genomic_DNA"/>
</dbReference>
<dbReference type="AlphaFoldDB" id="R7UZU5"/>